<sequence>MKPNEKWIDDWRIGVKPSAEGELAGELVKFFMDFWDKQKLDEKSKTTRNRYAGSLHALGGRLVEYSIFDDDVDKSLHDLLFESVGPDGGPLVFPNDKSWQDEVDMVCRKIYKHMQ</sequence>
<organism evidence="1">
    <name type="scientific">Candidatus Kentrum sp. FW</name>
    <dbReference type="NCBI Taxonomy" id="2126338"/>
    <lineage>
        <taxon>Bacteria</taxon>
        <taxon>Pseudomonadati</taxon>
        <taxon>Pseudomonadota</taxon>
        <taxon>Gammaproteobacteria</taxon>
        <taxon>Candidatus Kentrum</taxon>
    </lineage>
</organism>
<protein>
    <submittedName>
        <fullName evidence="1">Uncharacterized protein</fullName>
    </submittedName>
</protein>
<dbReference type="EMBL" id="CAADFE010000023">
    <property type="protein sequence ID" value="VFJ70448.1"/>
    <property type="molecule type" value="Genomic_DNA"/>
</dbReference>
<proteinExistence type="predicted"/>
<reference evidence="1" key="1">
    <citation type="submission" date="2019-02" db="EMBL/GenBank/DDBJ databases">
        <authorList>
            <person name="Gruber-Vodicka R. H."/>
            <person name="Seah K. B. B."/>
        </authorList>
    </citation>
    <scope>NUCLEOTIDE SEQUENCE</scope>
    <source>
        <strain evidence="1">BECK_BZ131</strain>
    </source>
</reference>
<evidence type="ECO:0000313" key="1">
    <source>
        <dbReference type="EMBL" id="VFJ70448.1"/>
    </source>
</evidence>
<accession>A0A450TQT1</accession>
<gene>
    <name evidence="1" type="ORF">BECKFW1821C_GA0114237_102312</name>
</gene>
<name>A0A450TQT1_9GAMM</name>
<dbReference type="AlphaFoldDB" id="A0A450TQT1"/>